<dbReference type="Pfam" id="PF12854">
    <property type="entry name" value="PPR_1"/>
    <property type="match status" value="1"/>
</dbReference>
<feature type="repeat" description="PPR" evidence="3">
    <location>
        <begin position="396"/>
        <end position="430"/>
    </location>
</feature>
<dbReference type="PROSITE" id="PS51375">
    <property type="entry name" value="PPR"/>
    <property type="match status" value="8"/>
</dbReference>
<keyword evidence="2" id="KW-0677">Repeat</keyword>
<evidence type="ECO:0000313" key="4">
    <source>
        <dbReference type="EMBL" id="CAJ1978444.1"/>
    </source>
</evidence>
<proteinExistence type="inferred from homology"/>
<feature type="repeat" description="PPR" evidence="3">
    <location>
        <begin position="466"/>
        <end position="500"/>
    </location>
</feature>
<feature type="repeat" description="PPR" evidence="3">
    <location>
        <begin position="253"/>
        <end position="287"/>
    </location>
</feature>
<dbReference type="InterPro" id="IPR002885">
    <property type="entry name" value="PPR_rpt"/>
</dbReference>
<dbReference type="PANTHER" id="PTHR47932">
    <property type="entry name" value="ATPASE EXPRESSION PROTEIN 3"/>
    <property type="match status" value="1"/>
</dbReference>
<dbReference type="Pfam" id="PF13041">
    <property type="entry name" value="PPR_2"/>
    <property type="match status" value="3"/>
</dbReference>
<dbReference type="InterPro" id="IPR011990">
    <property type="entry name" value="TPR-like_helical_dom_sf"/>
</dbReference>
<comment type="similarity">
    <text evidence="1">Belongs to the PPR family. P subfamily.</text>
</comment>
<feature type="repeat" description="PPR" evidence="3">
    <location>
        <begin position="361"/>
        <end position="395"/>
    </location>
</feature>
<dbReference type="PANTHER" id="PTHR47932:SF2">
    <property type="entry name" value="OS10G0484300 PROTEIN"/>
    <property type="match status" value="1"/>
</dbReference>
<keyword evidence="5" id="KW-1185">Reference proteome</keyword>
<evidence type="ECO:0000313" key="5">
    <source>
        <dbReference type="Proteomes" id="UP001189624"/>
    </source>
</evidence>
<dbReference type="EMBL" id="OY731408">
    <property type="protein sequence ID" value="CAJ1978444.1"/>
    <property type="molecule type" value="Genomic_DNA"/>
</dbReference>
<feature type="repeat" description="PPR" evidence="3">
    <location>
        <begin position="326"/>
        <end position="360"/>
    </location>
</feature>
<dbReference type="Pfam" id="PF01535">
    <property type="entry name" value="PPR"/>
    <property type="match status" value="3"/>
</dbReference>
<evidence type="ECO:0000256" key="2">
    <source>
        <dbReference type="ARBA" id="ARBA00022737"/>
    </source>
</evidence>
<dbReference type="Proteomes" id="UP001189624">
    <property type="component" value="Chromosome 11"/>
</dbReference>
<dbReference type="Gramene" id="rna-AYBTSS11_LOCUS30638">
    <property type="protein sequence ID" value="CAJ1978444.1"/>
    <property type="gene ID" value="gene-AYBTSS11_LOCUS30638"/>
</dbReference>
<dbReference type="GO" id="GO:0003729">
    <property type="term" value="F:mRNA binding"/>
    <property type="evidence" value="ECO:0007669"/>
    <property type="project" value="TreeGrafter"/>
</dbReference>
<feature type="repeat" description="PPR" evidence="3">
    <location>
        <begin position="291"/>
        <end position="325"/>
    </location>
</feature>
<dbReference type="NCBIfam" id="TIGR00756">
    <property type="entry name" value="PPR"/>
    <property type="match status" value="9"/>
</dbReference>
<dbReference type="SUPFAM" id="SSF81901">
    <property type="entry name" value="HCP-like"/>
    <property type="match status" value="1"/>
</dbReference>
<name>A0AA86W4I8_9FABA</name>
<reference evidence="4" key="1">
    <citation type="submission" date="2023-10" db="EMBL/GenBank/DDBJ databases">
        <authorList>
            <person name="Domelevo Entfellner J.-B."/>
        </authorList>
    </citation>
    <scope>NUCLEOTIDE SEQUENCE</scope>
</reference>
<organism evidence="4 5">
    <name type="scientific">Sphenostylis stenocarpa</name>
    <dbReference type="NCBI Taxonomy" id="92480"/>
    <lineage>
        <taxon>Eukaryota</taxon>
        <taxon>Viridiplantae</taxon>
        <taxon>Streptophyta</taxon>
        <taxon>Embryophyta</taxon>
        <taxon>Tracheophyta</taxon>
        <taxon>Spermatophyta</taxon>
        <taxon>Magnoliopsida</taxon>
        <taxon>eudicotyledons</taxon>
        <taxon>Gunneridae</taxon>
        <taxon>Pentapetalae</taxon>
        <taxon>rosids</taxon>
        <taxon>fabids</taxon>
        <taxon>Fabales</taxon>
        <taxon>Fabaceae</taxon>
        <taxon>Papilionoideae</taxon>
        <taxon>50 kb inversion clade</taxon>
        <taxon>NPAAA clade</taxon>
        <taxon>indigoferoid/millettioid clade</taxon>
        <taxon>Phaseoleae</taxon>
        <taxon>Sphenostylis</taxon>
    </lineage>
</organism>
<feature type="repeat" description="PPR" evidence="3">
    <location>
        <begin position="218"/>
        <end position="252"/>
    </location>
</feature>
<evidence type="ECO:0008006" key="6">
    <source>
        <dbReference type="Google" id="ProtNLM"/>
    </source>
</evidence>
<feature type="repeat" description="PPR" evidence="3">
    <location>
        <begin position="431"/>
        <end position="465"/>
    </location>
</feature>
<gene>
    <name evidence="4" type="ORF">AYBTSS11_LOCUS30638</name>
</gene>
<evidence type="ECO:0000256" key="1">
    <source>
        <dbReference type="ARBA" id="ARBA00007626"/>
    </source>
</evidence>
<protein>
    <recommendedName>
        <fullName evidence="6">Pentatricopeptide repeat-containing protein</fullName>
    </recommendedName>
</protein>
<evidence type="ECO:0000256" key="3">
    <source>
        <dbReference type="PROSITE-ProRule" id="PRU00708"/>
    </source>
</evidence>
<dbReference type="Gene3D" id="1.25.40.10">
    <property type="entry name" value="Tetratricopeptide repeat domain"/>
    <property type="match status" value="5"/>
</dbReference>
<dbReference type="AlphaFoldDB" id="A0AA86W4I8"/>
<sequence length="620" mass="68327">MRRVPYALLKGVSPLRCHNARRLFGAPLPPPREVVEPFCDLSDVVSPPQTSPWVPQILSILDGSPSMESNLESFCRQYLITLSPSFVSHTLRSLSDPVTATRFFSWAATQPNYSHSLDCHVSLLPLLPPSSLPPALSALRRANLPITLPAAHSLAKTLAAAGLLHDLLWLLRAMTANNLRPTLLILNSLLNALVNASLVDSAERVFKSMQEGASSKPDVVSYNTLVKGYCKVGRTRDAFAKLREMEAENLPPDEVTYMTLIQACYNEGDVDSCVRLFHEMEEDEVLGTKIPPHAYSLTICGLCKQGKVVEGCSVFESMVKKGCVAHKAVYTAIIDGYAKSGNMDVAMSFLERMKVDGVEPDEVTYGAVVGGLCKSGKMDEAMGYFRFCKGNDVTVNAVFYSSLIDGLGKVGRVDEAGRLFEEMAEEGCPRDSYCYNALMDGLCKNGRVDEALVLFRRMEREGCEQTVYTFTILVSELFRERRNEEALKLWEEMIDKGVTPNAACFRALSIGLCLSGKVARACRVLDELAPMGIVLERAYEDMIGVLCKAGRVKEACKLADGIVDRGREIPGKVRTVLINGLRKAGNADLAIKLMHSKIGIGYDRMRSVKKRVKFQTLVDR</sequence>
<accession>A0AA86W4I8</accession>